<reference evidence="2 3" key="1">
    <citation type="submission" date="2020-09" db="EMBL/GenBank/DDBJ databases">
        <title>De no assembly of potato wild relative species, Solanum commersonii.</title>
        <authorList>
            <person name="Cho K."/>
        </authorList>
    </citation>
    <scope>NUCLEOTIDE SEQUENCE [LARGE SCALE GENOMIC DNA]</scope>
    <source>
        <strain evidence="2">LZ3.2</strain>
        <tissue evidence="2">Leaf</tissue>
    </source>
</reference>
<sequence>MRHVLCYYAEVVFSECYYAESLPRIIILTSLPASVNMPRSLFVNAIILRSLLVNVKVIGKWFLLVMII</sequence>
<keyword evidence="3" id="KW-1185">Reference proteome</keyword>
<accession>A0A9J5YK03</accession>
<evidence type="ECO:0000313" key="3">
    <source>
        <dbReference type="Proteomes" id="UP000824120"/>
    </source>
</evidence>
<keyword evidence="1" id="KW-0472">Membrane</keyword>
<keyword evidence="1" id="KW-0812">Transmembrane</keyword>
<proteinExistence type="predicted"/>
<feature type="transmembrane region" description="Helical" evidence="1">
    <location>
        <begin position="41"/>
        <end position="63"/>
    </location>
</feature>
<name>A0A9J5YK03_SOLCO</name>
<dbReference type="AlphaFoldDB" id="A0A9J5YK03"/>
<protein>
    <submittedName>
        <fullName evidence="2">Uncharacterized protein</fullName>
    </submittedName>
</protein>
<evidence type="ECO:0000313" key="2">
    <source>
        <dbReference type="EMBL" id="KAG5599500.1"/>
    </source>
</evidence>
<keyword evidence="1" id="KW-1133">Transmembrane helix</keyword>
<gene>
    <name evidence="2" type="ORF">H5410_030870</name>
</gene>
<dbReference type="EMBL" id="JACXVP010000006">
    <property type="protein sequence ID" value="KAG5599500.1"/>
    <property type="molecule type" value="Genomic_DNA"/>
</dbReference>
<evidence type="ECO:0000256" key="1">
    <source>
        <dbReference type="SAM" id="Phobius"/>
    </source>
</evidence>
<dbReference type="Proteomes" id="UP000824120">
    <property type="component" value="Chromosome 6"/>
</dbReference>
<comment type="caution">
    <text evidence="2">The sequence shown here is derived from an EMBL/GenBank/DDBJ whole genome shotgun (WGS) entry which is preliminary data.</text>
</comment>
<organism evidence="2 3">
    <name type="scientific">Solanum commersonii</name>
    <name type="common">Commerson's wild potato</name>
    <name type="synonym">Commerson's nightshade</name>
    <dbReference type="NCBI Taxonomy" id="4109"/>
    <lineage>
        <taxon>Eukaryota</taxon>
        <taxon>Viridiplantae</taxon>
        <taxon>Streptophyta</taxon>
        <taxon>Embryophyta</taxon>
        <taxon>Tracheophyta</taxon>
        <taxon>Spermatophyta</taxon>
        <taxon>Magnoliopsida</taxon>
        <taxon>eudicotyledons</taxon>
        <taxon>Gunneridae</taxon>
        <taxon>Pentapetalae</taxon>
        <taxon>asterids</taxon>
        <taxon>lamiids</taxon>
        <taxon>Solanales</taxon>
        <taxon>Solanaceae</taxon>
        <taxon>Solanoideae</taxon>
        <taxon>Solaneae</taxon>
        <taxon>Solanum</taxon>
    </lineage>
</organism>
<feature type="non-terminal residue" evidence="2">
    <location>
        <position position="1"/>
    </location>
</feature>